<proteinExistence type="predicted"/>
<organism evidence="3 4">
    <name type="scientific">Plenodomus tracheiphilus IPT5</name>
    <dbReference type="NCBI Taxonomy" id="1408161"/>
    <lineage>
        <taxon>Eukaryota</taxon>
        <taxon>Fungi</taxon>
        <taxon>Dikarya</taxon>
        <taxon>Ascomycota</taxon>
        <taxon>Pezizomycotina</taxon>
        <taxon>Dothideomycetes</taxon>
        <taxon>Pleosporomycetidae</taxon>
        <taxon>Pleosporales</taxon>
        <taxon>Pleosporineae</taxon>
        <taxon>Leptosphaeriaceae</taxon>
        <taxon>Plenodomus</taxon>
    </lineage>
</organism>
<dbReference type="Proteomes" id="UP000799423">
    <property type="component" value="Unassembled WGS sequence"/>
</dbReference>
<evidence type="ECO:0000256" key="2">
    <source>
        <dbReference type="SAM" id="SignalP"/>
    </source>
</evidence>
<reference evidence="3" key="1">
    <citation type="submission" date="2020-01" db="EMBL/GenBank/DDBJ databases">
        <authorList>
            <consortium name="DOE Joint Genome Institute"/>
            <person name="Haridas S."/>
            <person name="Albert R."/>
            <person name="Binder M."/>
            <person name="Bloem J."/>
            <person name="Labutti K."/>
            <person name="Salamov A."/>
            <person name="Andreopoulos B."/>
            <person name="Baker S.E."/>
            <person name="Barry K."/>
            <person name="Bills G."/>
            <person name="Bluhm B.H."/>
            <person name="Cannon C."/>
            <person name="Castanera R."/>
            <person name="Culley D.E."/>
            <person name="Daum C."/>
            <person name="Ezra D."/>
            <person name="Gonzalez J.B."/>
            <person name="Henrissat B."/>
            <person name="Kuo A."/>
            <person name="Liang C."/>
            <person name="Lipzen A."/>
            <person name="Lutzoni F."/>
            <person name="Magnuson J."/>
            <person name="Mondo S."/>
            <person name="Nolan M."/>
            <person name="Ohm R."/>
            <person name="Pangilinan J."/>
            <person name="Park H.-J."/>
            <person name="Ramirez L."/>
            <person name="Alfaro M."/>
            <person name="Sun H."/>
            <person name="Tritt A."/>
            <person name="Yoshinaga Y."/>
            <person name="Zwiers L.-H."/>
            <person name="Turgeon B.G."/>
            <person name="Goodwin S.B."/>
            <person name="Spatafora J.W."/>
            <person name="Crous P.W."/>
            <person name="Grigoriev I.V."/>
        </authorList>
    </citation>
    <scope>NUCLEOTIDE SEQUENCE</scope>
    <source>
        <strain evidence="3">IPT5</strain>
    </source>
</reference>
<evidence type="ECO:0000256" key="1">
    <source>
        <dbReference type="SAM" id="MobiDB-lite"/>
    </source>
</evidence>
<evidence type="ECO:0000313" key="4">
    <source>
        <dbReference type="Proteomes" id="UP000799423"/>
    </source>
</evidence>
<feature type="signal peptide" evidence="2">
    <location>
        <begin position="1"/>
        <end position="22"/>
    </location>
</feature>
<sequence>MVRVSIAAIAFAVTRLTCPVTAHPGHDIQEEIAERAAFLSNTEYKNLDHCAEQLQARSAGLIARREAMVKHLREKRGISKRDFEGVLNTDHHSNQSVTPESPSDVIFAGNSSCILQPETTEGPYWVSGEYVRKDITDGNPGVPLTFDVQIIDTTSCQPLSKIALESWQCNSTGVYGGVIARTNGNPADATNINNTMFRGIQFSDDDGILQFDTTQVHYFELFPGHYTGRTTHIHVLAHINATLNSLNSTLTGGYVSHVGQLFFDQELINAVEAFEPYTSNTQDLLLNVDDGIFANEAATSDPVLNYVYLGDTAADGLFGWVTVGLDPNAVTTPRAAAYLDQNGGHANAGGGGGPGGPRPSGIFPPAPTSTS</sequence>
<dbReference type="GO" id="GO:0016702">
    <property type="term" value="F:oxidoreductase activity, acting on single donors with incorporation of molecular oxygen, incorporation of two atoms of oxygen"/>
    <property type="evidence" value="ECO:0007669"/>
    <property type="project" value="InterPro"/>
</dbReference>
<feature type="compositionally biased region" description="Pro residues" evidence="1">
    <location>
        <begin position="362"/>
        <end position="371"/>
    </location>
</feature>
<dbReference type="CDD" id="cd03457">
    <property type="entry name" value="intradiol_dioxygenase_like"/>
    <property type="match status" value="1"/>
</dbReference>
<dbReference type="AlphaFoldDB" id="A0A6A7B9P6"/>
<dbReference type="GO" id="GO:0005506">
    <property type="term" value="F:iron ion binding"/>
    <property type="evidence" value="ECO:0007669"/>
    <property type="project" value="InterPro"/>
</dbReference>
<dbReference type="SUPFAM" id="SSF49482">
    <property type="entry name" value="Aromatic compound dioxygenase"/>
    <property type="match status" value="1"/>
</dbReference>
<name>A0A6A7B9P6_9PLEO</name>
<keyword evidence="4" id="KW-1185">Reference proteome</keyword>
<dbReference type="OrthoDB" id="121380at2759"/>
<dbReference type="Gene3D" id="2.60.130.10">
    <property type="entry name" value="Aromatic compound dioxygenase"/>
    <property type="match status" value="1"/>
</dbReference>
<dbReference type="PANTHER" id="PTHR34315:SF1">
    <property type="entry name" value="INTRADIOL RING-CLEAVAGE DIOXYGENASES DOMAIN-CONTAINING PROTEIN-RELATED"/>
    <property type="match status" value="1"/>
</dbReference>
<protein>
    <submittedName>
        <fullName evidence="3">Aromatic compound dioxygenase</fullName>
    </submittedName>
</protein>
<dbReference type="EMBL" id="MU006300">
    <property type="protein sequence ID" value="KAF2852133.1"/>
    <property type="molecule type" value="Genomic_DNA"/>
</dbReference>
<feature type="chain" id="PRO_5025419290" evidence="2">
    <location>
        <begin position="23"/>
        <end position="371"/>
    </location>
</feature>
<feature type="region of interest" description="Disordered" evidence="1">
    <location>
        <begin position="341"/>
        <end position="371"/>
    </location>
</feature>
<evidence type="ECO:0000313" key="3">
    <source>
        <dbReference type="EMBL" id="KAF2852133.1"/>
    </source>
</evidence>
<gene>
    <name evidence="3" type="ORF">T440DRAFT_393534</name>
</gene>
<keyword evidence="3" id="KW-0223">Dioxygenase</keyword>
<feature type="compositionally biased region" description="Gly residues" evidence="1">
    <location>
        <begin position="346"/>
        <end position="355"/>
    </location>
</feature>
<keyword evidence="2" id="KW-0732">Signal</keyword>
<dbReference type="InterPro" id="IPR015889">
    <property type="entry name" value="Intradiol_dOase_core"/>
</dbReference>
<dbReference type="PANTHER" id="PTHR34315">
    <property type="match status" value="1"/>
</dbReference>
<accession>A0A6A7B9P6</accession>
<keyword evidence="3" id="KW-0560">Oxidoreductase</keyword>